<name>A0A2S5Y948_9MICO</name>
<dbReference type="GeneID" id="96997021"/>
<dbReference type="EMBL" id="PSWU01000004">
    <property type="protein sequence ID" value="PPI16422.1"/>
    <property type="molecule type" value="Genomic_DNA"/>
</dbReference>
<dbReference type="Proteomes" id="UP000237966">
    <property type="component" value="Unassembled WGS sequence"/>
</dbReference>
<keyword evidence="2" id="KW-0479">Metal-binding</keyword>
<dbReference type="InterPro" id="IPR027806">
    <property type="entry name" value="HARBI1_dom"/>
</dbReference>
<comment type="caution">
    <text evidence="5">The sequence shown here is derived from an EMBL/GenBank/DDBJ whole genome shotgun (WGS) entry which is preliminary data.</text>
</comment>
<reference evidence="5 6" key="1">
    <citation type="submission" date="2018-02" db="EMBL/GenBank/DDBJ databases">
        <title>Bacteriophage NCPPB3778 and a type I-E CRISPR drive the evolution of the US Biological Select Agent, Rathayibacter toxicus.</title>
        <authorList>
            <person name="Davis E.W.II."/>
            <person name="Tabima J.F."/>
            <person name="Weisberg A.J."/>
            <person name="Lopes L.D."/>
            <person name="Wiseman M.S."/>
            <person name="Wiseman M.S."/>
            <person name="Pupko T."/>
            <person name="Belcher M.S."/>
            <person name="Sechler A.J."/>
            <person name="Tancos M.A."/>
            <person name="Schroeder B.K."/>
            <person name="Murray T.D."/>
            <person name="Luster D.G."/>
            <person name="Schneider W.L."/>
            <person name="Rogers E."/>
            <person name="Andreote F.D."/>
            <person name="Grunwald N.J."/>
            <person name="Putnam M.L."/>
            <person name="Chang J.H."/>
        </authorList>
    </citation>
    <scope>NUCLEOTIDE SEQUENCE [LARGE SCALE GENOMIC DNA]</scope>
    <source>
        <strain evidence="5 6">FH99</strain>
    </source>
</reference>
<feature type="domain" description="DDE Tnp4" evidence="4">
    <location>
        <begin position="2"/>
        <end position="62"/>
    </location>
</feature>
<comment type="cofactor">
    <cofactor evidence="1">
        <name>a divalent metal cation</name>
        <dbReference type="ChEBI" id="CHEBI:60240"/>
    </cofactor>
</comment>
<protein>
    <recommendedName>
        <fullName evidence="4">DDE Tnp4 domain-containing protein</fullName>
    </recommendedName>
</protein>
<dbReference type="AlphaFoldDB" id="A0A2S5Y948"/>
<evidence type="ECO:0000313" key="6">
    <source>
        <dbReference type="Proteomes" id="UP000237966"/>
    </source>
</evidence>
<evidence type="ECO:0000313" key="5">
    <source>
        <dbReference type="EMBL" id="PPI16422.1"/>
    </source>
</evidence>
<dbReference type="RefSeq" id="WP_081656850.1">
    <property type="nucleotide sequence ID" value="NZ_CP010848.1"/>
</dbReference>
<proteinExistence type="predicted"/>
<dbReference type="GO" id="GO:0046872">
    <property type="term" value="F:metal ion binding"/>
    <property type="evidence" value="ECO:0007669"/>
    <property type="project" value="UniProtKB-KW"/>
</dbReference>
<feature type="region of interest" description="Disordered" evidence="3">
    <location>
        <begin position="1"/>
        <end position="25"/>
    </location>
</feature>
<sequence>MVDGTDFPTRNRAVAGRDNYSGKRHRQGLHVQIASDLNGILLCVSDPIPAARHDRAAITLCGQEPARDRTE</sequence>
<accession>A0A2S5Y948</accession>
<evidence type="ECO:0000256" key="2">
    <source>
        <dbReference type="ARBA" id="ARBA00022723"/>
    </source>
</evidence>
<dbReference type="Pfam" id="PF13359">
    <property type="entry name" value="DDE_Tnp_4"/>
    <property type="match status" value="1"/>
</dbReference>
<evidence type="ECO:0000256" key="3">
    <source>
        <dbReference type="SAM" id="MobiDB-lite"/>
    </source>
</evidence>
<gene>
    <name evidence="5" type="ORF">C5C51_03205</name>
</gene>
<organism evidence="5 6">
    <name type="scientific">Rathayibacter toxicus</name>
    <dbReference type="NCBI Taxonomy" id="145458"/>
    <lineage>
        <taxon>Bacteria</taxon>
        <taxon>Bacillati</taxon>
        <taxon>Actinomycetota</taxon>
        <taxon>Actinomycetes</taxon>
        <taxon>Micrococcales</taxon>
        <taxon>Microbacteriaceae</taxon>
        <taxon>Rathayibacter</taxon>
    </lineage>
</organism>
<evidence type="ECO:0000259" key="4">
    <source>
        <dbReference type="Pfam" id="PF13359"/>
    </source>
</evidence>
<evidence type="ECO:0000256" key="1">
    <source>
        <dbReference type="ARBA" id="ARBA00001968"/>
    </source>
</evidence>
<dbReference type="OrthoDB" id="5141296at2"/>